<gene>
    <name evidence="2" type="ORF">HJG63_010614</name>
</gene>
<reference evidence="2 3" key="1">
    <citation type="journal article" date="2020" name="Nature">
        <title>Six reference-quality genomes reveal evolution of bat adaptations.</title>
        <authorList>
            <person name="Jebb D."/>
            <person name="Huang Z."/>
            <person name="Pippel M."/>
            <person name="Hughes G.M."/>
            <person name="Lavrichenko K."/>
            <person name="Devanna P."/>
            <person name="Winkler S."/>
            <person name="Jermiin L.S."/>
            <person name="Skirmuntt E.C."/>
            <person name="Katzourakis A."/>
            <person name="Burkitt-Gray L."/>
            <person name="Ray D.A."/>
            <person name="Sullivan K.A.M."/>
            <person name="Roscito J.G."/>
            <person name="Kirilenko B.M."/>
            <person name="Davalos L.M."/>
            <person name="Corthals A.P."/>
            <person name="Power M.L."/>
            <person name="Jones G."/>
            <person name="Ransome R.D."/>
            <person name="Dechmann D.K.N."/>
            <person name="Locatelli A.G."/>
            <person name="Puechmaille S.J."/>
            <person name="Fedrigo O."/>
            <person name="Jarvis E.D."/>
            <person name="Hiller M."/>
            <person name="Vernes S.C."/>
            <person name="Myers E.W."/>
            <person name="Teeling E.C."/>
        </authorList>
    </citation>
    <scope>NUCLEOTIDE SEQUENCE [LARGE SCALE GENOMIC DNA]</scope>
    <source>
        <strain evidence="2">MRouAeg1</strain>
        <tissue evidence="2">Muscle</tissue>
    </source>
</reference>
<comment type="caution">
    <text evidence="2">The sequence shown here is derived from an EMBL/GenBank/DDBJ whole genome shotgun (WGS) entry which is preliminary data.</text>
</comment>
<proteinExistence type="predicted"/>
<evidence type="ECO:0000313" key="2">
    <source>
        <dbReference type="EMBL" id="KAF6485397.1"/>
    </source>
</evidence>
<protein>
    <submittedName>
        <fullName evidence="2">Uncharacterized protein</fullName>
    </submittedName>
</protein>
<sequence length="153" mass="16603">MCVGGGVGKRHLAPEASRHSYSLQVSKALTVLPTPAHAHLPHGSVSRTHLSAHPHLQVCKELQSPLWQNSNIRRNPRIPRPLRRLGKFVPISLLRAWAPALTPRKALGLSQACKDLLGIAGWDRKTSGAEVAAPTTTLPRSHAASAARSWIEH</sequence>
<feature type="region of interest" description="Disordered" evidence="1">
    <location>
        <begin position="130"/>
        <end position="153"/>
    </location>
</feature>
<keyword evidence="3" id="KW-1185">Reference proteome</keyword>
<dbReference type="AlphaFoldDB" id="A0A7J8ILD1"/>
<name>A0A7J8ILD1_ROUAE</name>
<evidence type="ECO:0000256" key="1">
    <source>
        <dbReference type="SAM" id="MobiDB-lite"/>
    </source>
</evidence>
<dbReference type="Proteomes" id="UP000593571">
    <property type="component" value="Unassembled WGS sequence"/>
</dbReference>
<organism evidence="2 3">
    <name type="scientific">Rousettus aegyptiacus</name>
    <name type="common">Egyptian fruit bat</name>
    <name type="synonym">Pteropus aegyptiacus</name>
    <dbReference type="NCBI Taxonomy" id="9407"/>
    <lineage>
        <taxon>Eukaryota</taxon>
        <taxon>Metazoa</taxon>
        <taxon>Chordata</taxon>
        <taxon>Craniata</taxon>
        <taxon>Vertebrata</taxon>
        <taxon>Euteleostomi</taxon>
        <taxon>Mammalia</taxon>
        <taxon>Eutheria</taxon>
        <taxon>Laurasiatheria</taxon>
        <taxon>Chiroptera</taxon>
        <taxon>Yinpterochiroptera</taxon>
        <taxon>Pteropodoidea</taxon>
        <taxon>Pteropodidae</taxon>
        <taxon>Rousettinae</taxon>
        <taxon>Rousettus</taxon>
    </lineage>
</organism>
<evidence type="ECO:0000313" key="3">
    <source>
        <dbReference type="Proteomes" id="UP000593571"/>
    </source>
</evidence>
<accession>A0A7J8ILD1</accession>
<dbReference type="EMBL" id="JACASE010000003">
    <property type="protein sequence ID" value="KAF6485397.1"/>
    <property type="molecule type" value="Genomic_DNA"/>
</dbReference>